<dbReference type="Proteomes" id="UP000507163">
    <property type="component" value="Chromosome 10"/>
</dbReference>
<keyword evidence="1" id="KW-0175">Coiled coil</keyword>
<evidence type="ECO:0000313" key="3">
    <source>
        <dbReference type="Proteomes" id="UP000507163"/>
    </source>
</evidence>
<protein>
    <submittedName>
        <fullName evidence="2">Uncharacterized protein</fullName>
    </submittedName>
</protein>
<evidence type="ECO:0000313" key="2">
    <source>
        <dbReference type="EMBL" id="SCM02012.1"/>
    </source>
</evidence>
<dbReference type="EMBL" id="LT608176">
    <property type="protein sequence ID" value="SCM02012.1"/>
    <property type="molecule type" value="Genomic_DNA"/>
</dbReference>
<gene>
    <name evidence="2" type="ORF">PCHAJ_000228100</name>
</gene>
<evidence type="ECO:0000256" key="1">
    <source>
        <dbReference type="SAM" id="Coils"/>
    </source>
</evidence>
<accession>A0A1C6XEE3</accession>
<proteinExistence type="predicted"/>
<dbReference type="AlphaFoldDB" id="A0A1C6XEE3"/>
<feature type="coiled-coil region" evidence="1">
    <location>
        <begin position="206"/>
        <end position="261"/>
    </location>
</feature>
<reference evidence="2 3" key="1">
    <citation type="submission" date="2016-08" db="EMBL/GenBank/DDBJ databases">
        <authorList>
            <consortium name="Pathogen Informatics"/>
        </authorList>
    </citation>
    <scope>NUCLEOTIDE SEQUENCE [LARGE SCALE GENOMIC DNA]</scope>
    <source>
        <strain evidence="2 3">AJ</strain>
    </source>
</reference>
<organism evidence="2 3">
    <name type="scientific">Plasmodium chabaudi chabaudi</name>
    <dbReference type="NCBI Taxonomy" id="31271"/>
    <lineage>
        <taxon>Eukaryota</taxon>
        <taxon>Sar</taxon>
        <taxon>Alveolata</taxon>
        <taxon>Apicomplexa</taxon>
        <taxon>Aconoidasida</taxon>
        <taxon>Haemosporida</taxon>
        <taxon>Plasmodiidae</taxon>
        <taxon>Plasmodium</taxon>
        <taxon>Plasmodium (Vinckeia)</taxon>
    </lineage>
</organism>
<sequence>MGNVASDQKKKPRSLYELSPQIGEYKTINEGDPEMVEDPEFPNQMMKDALNNNTTVEGNNVQGTFVYYPNKDKPKMWIGNYKILNPEDILCTNVAEKIGITEEQWKDYIRLKNLAQNEENSIKNNANQTNHPSEEFISLKENLTTGNKNIEKNDFSNDELENNSTDLNKINNIINNNTASYIISPNGKKDIHNYGENNYYSASNTIEEREEKIENSKNIKEKNIEQERNALFTKTYIDKLNEEIKNINREHENVIKEKQKEVYEYSMSNTSELVDPQKKKKKKELSVTSKINPVKKINNKNNNSSSTITIDSKKSIIEQLIEENKNKFNSKRIAINDAYKKKYLNYSSMSTKDSLKETHSSLHEVLSTKLNNKRKVVK</sequence>
<name>A0A1C6XEE3_PLACU</name>